<dbReference type="PANTHER" id="PTHR11717:SF31">
    <property type="entry name" value="LOW MOLECULAR WEIGHT PROTEIN-TYROSINE-PHOSPHATASE ETP-RELATED"/>
    <property type="match status" value="1"/>
</dbReference>
<dbReference type="PANTHER" id="PTHR11717">
    <property type="entry name" value="LOW MOLECULAR WEIGHT PROTEIN TYROSINE PHOSPHATASE"/>
    <property type="match status" value="1"/>
</dbReference>
<keyword evidence="4" id="KW-0904">Protein phosphatase</keyword>
<dbReference type="Proteomes" id="UP000641025">
    <property type="component" value="Unassembled WGS sequence"/>
</dbReference>
<dbReference type="InterPro" id="IPR017867">
    <property type="entry name" value="Tyr_phospatase_low_mol_wt"/>
</dbReference>
<reference evidence="7 8" key="1">
    <citation type="submission" date="2020-12" db="EMBL/GenBank/DDBJ databases">
        <title>Geomonas sp. Red259, isolated from paddy soil.</title>
        <authorList>
            <person name="Xu Z."/>
            <person name="Zhang Z."/>
            <person name="Masuda Y."/>
            <person name="Itoh H."/>
            <person name="Senoo K."/>
        </authorList>
    </citation>
    <scope>NUCLEOTIDE SEQUENCE [LARGE SCALE GENOMIC DNA]</scope>
    <source>
        <strain evidence="7 8">Red259</strain>
    </source>
</reference>
<dbReference type="InterPro" id="IPR036196">
    <property type="entry name" value="Ptyr_pPase_sf"/>
</dbReference>
<comment type="caution">
    <text evidence="7">The sequence shown here is derived from an EMBL/GenBank/DDBJ whole genome shotgun (WGS) entry which is preliminary data.</text>
</comment>
<evidence type="ECO:0000313" key="8">
    <source>
        <dbReference type="Proteomes" id="UP000641025"/>
    </source>
</evidence>
<dbReference type="Pfam" id="PF01451">
    <property type="entry name" value="LMWPc"/>
    <property type="match status" value="1"/>
</dbReference>
<dbReference type="Gene3D" id="3.40.50.2300">
    <property type="match status" value="1"/>
</dbReference>
<organism evidence="7 8">
    <name type="scientific">Geomonas propionica</name>
    <dbReference type="NCBI Taxonomy" id="2798582"/>
    <lineage>
        <taxon>Bacteria</taxon>
        <taxon>Pseudomonadati</taxon>
        <taxon>Thermodesulfobacteriota</taxon>
        <taxon>Desulfuromonadia</taxon>
        <taxon>Geobacterales</taxon>
        <taxon>Geobacteraceae</taxon>
        <taxon>Geomonas</taxon>
    </lineage>
</organism>
<sequence>MFRLLNMPDPQGVPKIKRLLRRSALSLTDFARYPVYRKMPHFEKIEHIVFVCQGNVCRSAFAEYYLKSILSDMSVLVESCGLEVTRECLSPPDAVQVATSFGVDLKPHRSKGILSTKMETADMVIAMEYQQVVRLRKMFPVLAQRILLLSAFAPLPYRLITNIYDPFGLGEAELARCFRQMVRAVDSLNRQFIMRGKGYE</sequence>
<keyword evidence="3" id="KW-0378">Hydrolase</keyword>
<dbReference type="EMBL" id="JAEMHK010000011">
    <property type="protein sequence ID" value="MBJ6801425.1"/>
    <property type="molecule type" value="Genomic_DNA"/>
</dbReference>
<evidence type="ECO:0000256" key="4">
    <source>
        <dbReference type="ARBA" id="ARBA00022912"/>
    </source>
</evidence>
<dbReference type="RefSeq" id="WP_199395918.1">
    <property type="nucleotide sequence ID" value="NZ_JAEMHK010000011.1"/>
</dbReference>
<comment type="similarity">
    <text evidence="1">Belongs to the low molecular weight phosphotyrosine protein phosphatase family.</text>
</comment>
<evidence type="ECO:0000256" key="1">
    <source>
        <dbReference type="ARBA" id="ARBA00011063"/>
    </source>
</evidence>
<feature type="domain" description="Phosphotyrosine protein phosphatase I" evidence="6">
    <location>
        <begin position="46"/>
        <end position="191"/>
    </location>
</feature>
<dbReference type="InterPro" id="IPR050438">
    <property type="entry name" value="LMW_PTPase"/>
</dbReference>
<evidence type="ECO:0000256" key="5">
    <source>
        <dbReference type="ARBA" id="ARBA00051722"/>
    </source>
</evidence>
<evidence type="ECO:0000256" key="3">
    <source>
        <dbReference type="ARBA" id="ARBA00022801"/>
    </source>
</evidence>
<evidence type="ECO:0000256" key="2">
    <source>
        <dbReference type="ARBA" id="ARBA00013064"/>
    </source>
</evidence>
<evidence type="ECO:0000259" key="6">
    <source>
        <dbReference type="SMART" id="SM00226"/>
    </source>
</evidence>
<comment type="catalytic activity">
    <reaction evidence="5">
        <text>O-phospho-L-tyrosyl-[protein] + H2O = L-tyrosyl-[protein] + phosphate</text>
        <dbReference type="Rhea" id="RHEA:10684"/>
        <dbReference type="Rhea" id="RHEA-COMP:10136"/>
        <dbReference type="Rhea" id="RHEA-COMP:20101"/>
        <dbReference type="ChEBI" id="CHEBI:15377"/>
        <dbReference type="ChEBI" id="CHEBI:43474"/>
        <dbReference type="ChEBI" id="CHEBI:46858"/>
        <dbReference type="ChEBI" id="CHEBI:61978"/>
        <dbReference type="EC" id="3.1.3.48"/>
    </reaction>
</comment>
<accession>A0ABS0YV79</accession>
<proteinExistence type="inferred from homology"/>
<name>A0ABS0YV79_9BACT</name>
<gene>
    <name evidence="7" type="ORF">JFN90_14920</name>
</gene>
<dbReference type="InterPro" id="IPR023485">
    <property type="entry name" value="Ptyr_pPase"/>
</dbReference>
<dbReference type="PRINTS" id="PR00719">
    <property type="entry name" value="LMWPTPASE"/>
</dbReference>
<protein>
    <recommendedName>
        <fullName evidence="2">protein-tyrosine-phosphatase</fullName>
        <ecNumber evidence="2">3.1.3.48</ecNumber>
    </recommendedName>
</protein>
<evidence type="ECO:0000313" key="7">
    <source>
        <dbReference type="EMBL" id="MBJ6801425.1"/>
    </source>
</evidence>
<keyword evidence="8" id="KW-1185">Reference proteome</keyword>
<dbReference type="SMART" id="SM00226">
    <property type="entry name" value="LMWPc"/>
    <property type="match status" value="1"/>
</dbReference>
<dbReference type="EC" id="3.1.3.48" evidence="2"/>
<dbReference type="SUPFAM" id="SSF52788">
    <property type="entry name" value="Phosphotyrosine protein phosphatases I"/>
    <property type="match status" value="1"/>
</dbReference>